<dbReference type="Gene3D" id="2.30.30.110">
    <property type="match status" value="1"/>
</dbReference>
<comment type="similarity">
    <text evidence="1">Belongs to the PemK/MazF family.</text>
</comment>
<evidence type="ECO:0000313" key="3">
    <source>
        <dbReference type="EMBL" id="MBR8829561.1"/>
    </source>
</evidence>
<name>A0A941GUA8_9CHRO</name>
<reference evidence="3" key="1">
    <citation type="submission" date="2021-02" db="EMBL/GenBank/DDBJ databases">
        <title>Metagenome analyses of Stigonema ocellatum DSM 106950, Chlorogloea purpurea SAG 13.99 and Gomphosphaeria aponina DSM 107014.</title>
        <authorList>
            <person name="Marter P."/>
            <person name="Huang S."/>
        </authorList>
    </citation>
    <scope>NUCLEOTIDE SEQUENCE</scope>
    <source>
        <strain evidence="3">JP213</strain>
    </source>
</reference>
<evidence type="ECO:0000256" key="1">
    <source>
        <dbReference type="ARBA" id="ARBA00007521"/>
    </source>
</evidence>
<dbReference type="AlphaFoldDB" id="A0A941GUA8"/>
<feature type="non-terminal residue" evidence="3">
    <location>
        <position position="1"/>
    </location>
</feature>
<sequence>FLITSNHPEFSQTGLKLDSKVRVSRIITIERSLIVRKIGYLDINLSYQLNQCLKQAFQL</sequence>
<dbReference type="Proteomes" id="UP000767446">
    <property type="component" value="Unassembled WGS sequence"/>
</dbReference>
<keyword evidence="2" id="KW-1277">Toxin-antitoxin system</keyword>
<comment type="caution">
    <text evidence="3">The sequence shown here is derived from an EMBL/GenBank/DDBJ whole genome shotgun (WGS) entry which is preliminary data.</text>
</comment>
<proteinExistence type="inferred from homology"/>
<dbReference type="GO" id="GO:0003677">
    <property type="term" value="F:DNA binding"/>
    <property type="evidence" value="ECO:0007669"/>
    <property type="project" value="InterPro"/>
</dbReference>
<evidence type="ECO:0000313" key="4">
    <source>
        <dbReference type="Proteomes" id="UP000767446"/>
    </source>
</evidence>
<dbReference type="Pfam" id="PF02452">
    <property type="entry name" value="PemK_toxin"/>
    <property type="match status" value="1"/>
</dbReference>
<gene>
    <name evidence="3" type="ORF">DSM107014_16970</name>
</gene>
<dbReference type="InterPro" id="IPR003477">
    <property type="entry name" value="PemK-like"/>
</dbReference>
<dbReference type="EMBL" id="JADQBC010000146">
    <property type="protein sequence ID" value="MBR8829561.1"/>
    <property type="molecule type" value="Genomic_DNA"/>
</dbReference>
<evidence type="ECO:0000256" key="2">
    <source>
        <dbReference type="ARBA" id="ARBA00022649"/>
    </source>
</evidence>
<organism evidence="3 4">
    <name type="scientific">Gomphosphaeria aponina SAG 52.96 = DSM 107014</name>
    <dbReference type="NCBI Taxonomy" id="1521640"/>
    <lineage>
        <taxon>Bacteria</taxon>
        <taxon>Bacillati</taxon>
        <taxon>Cyanobacteriota</taxon>
        <taxon>Cyanophyceae</taxon>
        <taxon>Oscillatoriophycideae</taxon>
        <taxon>Chroococcales</taxon>
        <taxon>Gomphosphaeriaceae</taxon>
        <taxon>Gomphosphaeria</taxon>
    </lineage>
</organism>
<dbReference type="InterPro" id="IPR011067">
    <property type="entry name" value="Plasmid_toxin/cell-grow_inhib"/>
</dbReference>
<dbReference type="SUPFAM" id="SSF50118">
    <property type="entry name" value="Cell growth inhibitor/plasmid maintenance toxic component"/>
    <property type="match status" value="1"/>
</dbReference>
<protein>
    <submittedName>
        <fullName evidence="3">Type II toxin-antitoxin system PemK/MazF family toxin</fullName>
    </submittedName>
</protein>
<accession>A0A941GUA8</accession>